<dbReference type="SMART" id="SM00420">
    <property type="entry name" value="HTH_DEOR"/>
    <property type="match status" value="1"/>
</dbReference>
<dbReference type="Pfam" id="PF08220">
    <property type="entry name" value="HTH_DeoR"/>
    <property type="match status" value="1"/>
</dbReference>
<gene>
    <name evidence="4" type="ORF">IV57_GL000599</name>
</gene>
<comment type="caution">
    <text evidence="4">The sequence shown here is derived from an EMBL/GenBank/DDBJ whole genome shotgun (WGS) entry which is preliminary data.</text>
</comment>
<dbReference type="GO" id="GO:0003700">
    <property type="term" value="F:DNA-binding transcription factor activity"/>
    <property type="evidence" value="ECO:0007669"/>
    <property type="project" value="InterPro"/>
</dbReference>
<evidence type="ECO:0000256" key="1">
    <source>
        <dbReference type="ARBA" id="ARBA00023015"/>
    </source>
</evidence>
<dbReference type="PATRIC" id="fig|993692.3.peg.606"/>
<keyword evidence="2" id="KW-0804">Transcription</keyword>
<dbReference type="InterPro" id="IPR037171">
    <property type="entry name" value="NagB/RpiA_transferase-like"/>
</dbReference>
<evidence type="ECO:0000313" key="5">
    <source>
        <dbReference type="Proteomes" id="UP000051006"/>
    </source>
</evidence>
<dbReference type="InterPro" id="IPR036388">
    <property type="entry name" value="WH-like_DNA-bd_sf"/>
</dbReference>
<evidence type="ECO:0000313" key="4">
    <source>
        <dbReference type="EMBL" id="KRN99029.1"/>
    </source>
</evidence>
<name>A0A0R2LGP4_9LACO</name>
<dbReference type="STRING" id="993692.IV57_GL000599"/>
<dbReference type="InterPro" id="IPR036390">
    <property type="entry name" value="WH_DNA-bd_sf"/>
</dbReference>
<evidence type="ECO:0000259" key="3">
    <source>
        <dbReference type="PROSITE" id="PS51000"/>
    </source>
</evidence>
<dbReference type="InterPro" id="IPR050313">
    <property type="entry name" value="Carb_Metab_HTH_regulators"/>
</dbReference>
<dbReference type="SMART" id="SM01134">
    <property type="entry name" value="DeoRC"/>
    <property type="match status" value="1"/>
</dbReference>
<dbReference type="AlphaFoldDB" id="A0A0R2LGP4"/>
<keyword evidence="5" id="KW-1185">Reference proteome</keyword>
<protein>
    <submittedName>
        <fullName evidence="4">HTH-type transcriptional regulator FruR</fullName>
    </submittedName>
</protein>
<sequence>MTMMIPYERQEKLLKLLREKRLIKIDSISKEFPDVSASTLRRDIKELEKLGKVESMYGGAVKYLSNTDELPISKKSLINKNEKDVISSLAVDLVNDGDNIYVDSGSNGSILLGKLIHKNITIYTTNTSVFRQSMKDLNADIIVVGGLYNPVTSSLSGSFTEEGLKNIFFDESFIGVNGIDPQNGITTPNISEAVKKRIVKEHSRKTYVLCDSSKFYQTANVKAFDISEAVIISDKIDDELAEYTRFLVPEG</sequence>
<dbReference type="SUPFAM" id="SSF100950">
    <property type="entry name" value="NagB/RpiA/CoA transferase-like"/>
    <property type="match status" value="1"/>
</dbReference>
<dbReference type="Gene3D" id="1.10.10.10">
    <property type="entry name" value="Winged helix-like DNA-binding domain superfamily/Winged helix DNA-binding domain"/>
    <property type="match status" value="1"/>
</dbReference>
<organism evidence="4 5">
    <name type="scientific">Companilactobacillus kimchiensis</name>
    <dbReference type="NCBI Taxonomy" id="993692"/>
    <lineage>
        <taxon>Bacteria</taxon>
        <taxon>Bacillati</taxon>
        <taxon>Bacillota</taxon>
        <taxon>Bacilli</taxon>
        <taxon>Lactobacillales</taxon>
        <taxon>Lactobacillaceae</taxon>
        <taxon>Companilactobacillus</taxon>
    </lineage>
</organism>
<keyword evidence="1" id="KW-0805">Transcription regulation</keyword>
<proteinExistence type="predicted"/>
<dbReference type="EMBL" id="JQCF01000013">
    <property type="protein sequence ID" value="KRN99029.1"/>
    <property type="molecule type" value="Genomic_DNA"/>
</dbReference>
<evidence type="ECO:0000256" key="2">
    <source>
        <dbReference type="ARBA" id="ARBA00023163"/>
    </source>
</evidence>
<dbReference type="Proteomes" id="UP000051006">
    <property type="component" value="Unassembled WGS sequence"/>
</dbReference>
<reference evidence="4 5" key="1">
    <citation type="journal article" date="2015" name="Genome Announc.">
        <title>Expanding the biotechnology potential of lactobacilli through comparative genomics of 213 strains and associated genera.</title>
        <authorList>
            <person name="Sun Z."/>
            <person name="Harris H.M."/>
            <person name="McCann A."/>
            <person name="Guo C."/>
            <person name="Argimon S."/>
            <person name="Zhang W."/>
            <person name="Yang X."/>
            <person name="Jeffery I.B."/>
            <person name="Cooney J.C."/>
            <person name="Kagawa T.F."/>
            <person name="Liu W."/>
            <person name="Song Y."/>
            <person name="Salvetti E."/>
            <person name="Wrobel A."/>
            <person name="Rasinkangas P."/>
            <person name="Parkhill J."/>
            <person name="Rea M.C."/>
            <person name="O'Sullivan O."/>
            <person name="Ritari J."/>
            <person name="Douillard F.P."/>
            <person name="Paul Ross R."/>
            <person name="Yang R."/>
            <person name="Briner A.E."/>
            <person name="Felis G.E."/>
            <person name="de Vos W.M."/>
            <person name="Barrangou R."/>
            <person name="Klaenhammer T.R."/>
            <person name="Caufield P.W."/>
            <person name="Cui Y."/>
            <person name="Zhang H."/>
            <person name="O'Toole P.W."/>
        </authorList>
    </citation>
    <scope>NUCLEOTIDE SEQUENCE [LARGE SCALE GENOMIC DNA]</scope>
    <source>
        <strain evidence="4 5">DSM 24716</strain>
    </source>
</reference>
<dbReference type="PANTHER" id="PTHR30363:SF44">
    <property type="entry name" value="AGA OPERON TRANSCRIPTIONAL REPRESSOR-RELATED"/>
    <property type="match status" value="1"/>
</dbReference>
<dbReference type="Gene3D" id="3.40.50.1360">
    <property type="match status" value="1"/>
</dbReference>
<dbReference type="Pfam" id="PF00455">
    <property type="entry name" value="DeoRC"/>
    <property type="match status" value="1"/>
</dbReference>
<dbReference type="InterPro" id="IPR014036">
    <property type="entry name" value="DeoR-like_C"/>
</dbReference>
<dbReference type="InterPro" id="IPR001034">
    <property type="entry name" value="DeoR_HTH"/>
</dbReference>
<dbReference type="SUPFAM" id="SSF46785">
    <property type="entry name" value="Winged helix' DNA-binding domain"/>
    <property type="match status" value="1"/>
</dbReference>
<feature type="domain" description="HTH deoR-type" evidence="3">
    <location>
        <begin position="6"/>
        <end position="62"/>
    </location>
</feature>
<dbReference type="PANTHER" id="PTHR30363">
    <property type="entry name" value="HTH-TYPE TRANSCRIPTIONAL REGULATOR SRLR-RELATED"/>
    <property type="match status" value="1"/>
</dbReference>
<accession>A0A0R2LGP4</accession>
<dbReference type="PROSITE" id="PS51000">
    <property type="entry name" value="HTH_DEOR_2"/>
    <property type="match status" value="1"/>
</dbReference>